<keyword evidence="2" id="KW-1185">Reference proteome</keyword>
<dbReference type="KEGG" id="ssl:SS1G_13159"/>
<name>A7F6D0_SCLS1</name>
<dbReference type="Proteomes" id="UP000001312">
    <property type="component" value="Unassembled WGS sequence"/>
</dbReference>
<reference evidence="2" key="1">
    <citation type="journal article" date="2011" name="PLoS Genet.">
        <title>Genomic analysis of the necrotrophic fungal pathogens Sclerotinia sclerotiorum and Botrytis cinerea.</title>
        <authorList>
            <person name="Amselem J."/>
            <person name="Cuomo C.A."/>
            <person name="van Kan J.A."/>
            <person name="Viaud M."/>
            <person name="Benito E.P."/>
            <person name="Couloux A."/>
            <person name="Coutinho P.M."/>
            <person name="de Vries R.P."/>
            <person name="Dyer P.S."/>
            <person name="Fillinger S."/>
            <person name="Fournier E."/>
            <person name="Gout L."/>
            <person name="Hahn M."/>
            <person name="Kohn L."/>
            <person name="Lapalu N."/>
            <person name="Plummer K.M."/>
            <person name="Pradier J.M."/>
            <person name="Quevillon E."/>
            <person name="Sharon A."/>
            <person name="Simon A."/>
            <person name="ten Have A."/>
            <person name="Tudzynski B."/>
            <person name="Tudzynski P."/>
            <person name="Wincker P."/>
            <person name="Andrew M."/>
            <person name="Anthouard V."/>
            <person name="Beever R.E."/>
            <person name="Beffa R."/>
            <person name="Benoit I."/>
            <person name="Bouzid O."/>
            <person name="Brault B."/>
            <person name="Chen Z."/>
            <person name="Choquer M."/>
            <person name="Collemare J."/>
            <person name="Cotton P."/>
            <person name="Danchin E.G."/>
            <person name="Da Silva C."/>
            <person name="Gautier A."/>
            <person name="Giraud C."/>
            <person name="Giraud T."/>
            <person name="Gonzalez C."/>
            <person name="Grossetete S."/>
            <person name="Guldener U."/>
            <person name="Henrissat B."/>
            <person name="Howlett B.J."/>
            <person name="Kodira C."/>
            <person name="Kretschmer M."/>
            <person name="Lappartient A."/>
            <person name="Leroch M."/>
            <person name="Levis C."/>
            <person name="Mauceli E."/>
            <person name="Neuveglise C."/>
            <person name="Oeser B."/>
            <person name="Pearson M."/>
            <person name="Poulain J."/>
            <person name="Poussereau N."/>
            <person name="Quesneville H."/>
            <person name="Rascle C."/>
            <person name="Schumacher J."/>
            <person name="Segurens B."/>
            <person name="Sexton A."/>
            <person name="Silva E."/>
            <person name="Sirven C."/>
            <person name="Soanes D.M."/>
            <person name="Talbot N.J."/>
            <person name="Templeton M."/>
            <person name="Yandava C."/>
            <person name="Yarden O."/>
            <person name="Zeng Q."/>
            <person name="Rollins J.A."/>
            <person name="Lebrun M.H."/>
            <person name="Dickman M."/>
        </authorList>
    </citation>
    <scope>NUCLEOTIDE SEQUENCE [LARGE SCALE GENOMIC DNA]</scope>
    <source>
        <strain evidence="2">ATCC 18683 / 1980 / Ss-1</strain>
    </source>
</reference>
<evidence type="ECO:0000313" key="2">
    <source>
        <dbReference type="Proteomes" id="UP000001312"/>
    </source>
</evidence>
<sequence>MSENGIGLAHWLEEYDMSTLLRFPQLMIHKHAYFILSTPTERRKKTLFLGHDDDDLLI</sequence>
<protein>
    <submittedName>
        <fullName evidence="1">Uncharacterized protein</fullName>
    </submittedName>
</protein>
<organism evidence="1 2">
    <name type="scientific">Sclerotinia sclerotiorum (strain ATCC 18683 / 1980 / Ss-1)</name>
    <name type="common">White mold</name>
    <name type="synonym">Whetzelinia sclerotiorum</name>
    <dbReference type="NCBI Taxonomy" id="665079"/>
    <lineage>
        <taxon>Eukaryota</taxon>
        <taxon>Fungi</taxon>
        <taxon>Dikarya</taxon>
        <taxon>Ascomycota</taxon>
        <taxon>Pezizomycotina</taxon>
        <taxon>Leotiomycetes</taxon>
        <taxon>Helotiales</taxon>
        <taxon>Sclerotiniaceae</taxon>
        <taxon>Sclerotinia</taxon>
    </lineage>
</organism>
<proteinExistence type="predicted"/>
<dbReference type="AlphaFoldDB" id="A7F6D0"/>
<dbReference type="InParanoid" id="A7F6D0"/>
<dbReference type="RefSeq" id="XP_001586066.1">
    <property type="nucleotide sequence ID" value="XM_001586016.1"/>
</dbReference>
<dbReference type="HOGENOM" id="CLU_2980476_0_0_1"/>
<accession>A7F6D0</accession>
<dbReference type="EMBL" id="CH476643">
    <property type="protein sequence ID" value="EDN98301.1"/>
    <property type="molecule type" value="Genomic_DNA"/>
</dbReference>
<gene>
    <name evidence="1" type="ORF">SS1G_13159</name>
</gene>
<dbReference type="GeneID" id="5482019"/>
<evidence type="ECO:0000313" key="1">
    <source>
        <dbReference type="EMBL" id="EDN98301.1"/>
    </source>
</evidence>